<dbReference type="EMBL" id="RIBY02002311">
    <property type="protein sequence ID" value="KAH9819859.1"/>
    <property type="molecule type" value="Genomic_DNA"/>
</dbReference>
<keyword evidence="7" id="KW-0756">Sterol biosynthesis</keyword>
<evidence type="ECO:0000256" key="14">
    <source>
        <dbReference type="SAM" id="Phobius"/>
    </source>
</evidence>
<evidence type="ECO:0000256" key="7">
    <source>
        <dbReference type="ARBA" id="ARBA00023011"/>
    </source>
</evidence>
<keyword evidence="5" id="KW-0752">Steroid biosynthesis</keyword>
<accession>A0A9W7VZ75</accession>
<keyword evidence="6 13" id="KW-1133">Transmembrane helix</keyword>
<keyword evidence="3" id="KW-0444">Lipid biosynthesis</keyword>
<dbReference type="InterPro" id="IPR007905">
    <property type="entry name" value="EBP"/>
</dbReference>
<feature type="transmembrane region" description="Helical" evidence="14">
    <location>
        <begin position="202"/>
        <end position="224"/>
    </location>
</feature>
<dbReference type="PANTHER" id="PTHR14207:SF0">
    <property type="entry name" value="3-BETA-HYDROXYSTEROID-DELTA(8),DELTA(7)-ISOMERASE"/>
    <property type="match status" value="1"/>
</dbReference>
<keyword evidence="17" id="KW-1185">Reference proteome</keyword>
<comment type="similarity">
    <text evidence="2">Belongs to the EBP family.</text>
</comment>
<evidence type="ECO:0000256" key="11">
    <source>
        <dbReference type="ARBA" id="ARBA00023221"/>
    </source>
</evidence>
<evidence type="ECO:0000259" key="15">
    <source>
        <dbReference type="PROSITE" id="PS51751"/>
    </source>
</evidence>
<dbReference type="Pfam" id="PF05241">
    <property type="entry name" value="EBP"/>
    <property type="match status" value="1"/>
</dbReference>
<dbReference type="OrthoDB" id="58557at2759"/>
<comment type="subcellular location">
    <subcellularLocation>
        <location evidence="1">Membrane</location>
        <topology evidence="1">Multi-pass membrane protein</topology>
    </subcellularLocation>
</comment>
<evidence type="ECO:0000313" key="16">
    <source>
        <dbReference type="EMBL" id="KAH9819859.1"/>
    </source>
</evidence>
<evidence type="ECO:0000256" key="10">
    <source>
        <dbReference type="ARBA" id="ARBA00023166"/>
    </source>
</evidence>
<keyword evidence="12" id="KW-0413">Isomerase</keyword>
<name>A0A9W7VZ75_9PEZI</name>
<evidence type="ECO:0000256" key="12">
    <source>
        <dbReference type="ARBA" id="ARBA00023235"/>
    </source>
</evidence>
<feature type="transmembrane region" description="Helical" evidence="14">
    <location>
        <begin position="132"/>
        <end position="157"/>
    </location>
</feature>
<proteinExistence type="inferred from homology"/>
<dbReference type="PANTHER" id="PTHR14207">
    <property type="entry name" value="STEROL ISOMERASE"/>
    <property type="match status" value="1"/>
</dbReference>
<evidence type="ECO:0000256" key="5">
    <source>
        <dbReference type="ARBA" id="ARBA00022955"/>
    </source>
</evidence>
<evidence type="ECO:0000256" key="6">
    <source>
        <dbReference type="ARBA" id="ARBA00022989"/>
    </source>
</evidence>
<evidence type="ECO:0000256" key="4">
    <source>
        <dbReference type="ARBA" id="ARBA00022692"/>
    </source>
</evidence>
<dbReference type="GO" id="GO:0016126">
    <property type="term" value="P:sterol biosynthetic process"/>
    <property type="evidence" value="ECO:0007669"/>
    <property type="project" value="UniProtKB-KW"/>
</dbReference>
<evidence type="ECO:0000256" key="2">
    <source>
        <dbReference type="ARBA" id="ARBA00008337"/>
    </source>
</evidence>
<dbReference type="PROSITE" id="PS51751">
    <property type="entry name" value="EXPERA"/>
    <property type="match status" value="1"/>
</dbReference>
<evidence type="ECO:0000313" key="17">
    <source>
        <dbReference type="Proteomes" id="UP001138500"/>
    </source>
</evidence>
<evidence type="ECO:0000256" key="8">
    <source>
        <dbReference type="ARBA" id="ARBA00023098"/>
    </source>
</evidence>
<evidence type="ECO:0000256" key="9">
    <source>
        <dbReference type="ARBA" id="ARBA00023136"/>
    </source>
</evidence>
<feature type="transmembrane region" description="Helical" evidence="14">
    <location>
        <begin position="47"/>
        <end position="67"/>
    </location>
</feature>
<keyword evidence="9 13" id="KW-0472">Membrane</keyword>
<protein>
    <submittedName>
        <fullName evidence="16">Emopamil binding protein</fullName>
    </submittedName>
</protein>
<dbReference type="GO" id="GO:0000247">
    <property type="term" value="F:C-8 sterol isomerase activity"/>
    <property type="evidence" value="ECO:0007669"/>
    <property type="project" value="TreeGrafter"/>
</dbReference>
<dbReference type="GO" id="GO:0047750">
    <property type="term" value="F:cholestenol delta-isomerase activity"/>
    <property type="evidence" value="ECO:0007669"/>
    <property type="project" value="InterPro"/>
</dbReference>
<evidence type="ECO:0000256" key="1">
    <source>
        <dbReference type="ARBA" id="ARBA00004141"/>
    </source>
</evidence>
<dbReference type="GO" id="GO:0005783">
    <property type="term" value="C:endoplasmic reticulum"/>
    <property type="evidence" value="ECO:0007669"/>
    <property type="project" value="TreeGrafter"/>
</dbReference>
<keyword evidence="10" id="KW-1207">Sterol metabolism</keyword>
<feature type="domain" description="EXPERA" evidence="15">
    <location>
        <begin position="77"/>
        <end position="223"/>
    </location>
</feature>
<dbReference type="InterPro" id="IPR033118">
    <property type="entry name" value="EXPERA"/>
</dbReference>
<reference evidence="16 17" key="2">
    <citation type="journal article" date="2021" name="Curr. Genet.">
        <title>Genetic response to nitrogen starvation in the aggressive Eucalyptus foliar pathogen Teratosphaeria destructans.</title>
        <authorList>
            <person name="Havenga M."/>
            <person name="Wingfield B.D."/>
            <person name="Wingfield M.J."/>
            <person name="Dreyer L.L."/>
            <person name="Roets F."/>
            <person name="Aylward J."/>
        </authorList>
    </citation>
    <scope>NUCLEOTIDE SEQUENCE [LARGE SCALE GENOMIC DNA]</scope>
    <source>
        <strain evidence="16">CMW44962</strain>
    </source>
</reference>
<keyword evidence="8" id="KW-0443">Lipid metabolism</keyword>
<organism evidence="16 17">
    <name type="scientific">Teratosphaeria destructans</name>
    <dbReference type="NCBI Taxonomy" id="418781"/>
    <lineage>
        <taxon>Eukaryota</taxon>
        <taxon>Fungi</taxon>
        <taxon>Dikarya</taxon>
        <taxon>Ascomycota</taxon>
        <taxon>Pezizomycotina</taxon>
        <taxon>Dothideomycetes</taxon>
        <taxon>Dothideomycetidae</taxon>
        <taxon>Mycosphaerellales</taxon>
        <taxon>Teratosphaeriaceae</taxon>
        <taxon>Teratosphaeria</taxon>
    </lineage>
</organism>
<comment type="caution">
    <text evidence="16">The sequence shown here is derived from an EMBL/GenBank/DDBJ whole genome shotgun (WGS) entry which is preliminary data.</text>
</comment>
<evidence type="ECO:0000256" key="13">
    <source>
        <dbReference type="PROSITE-ProRule" id="PRU01087"/>
    </source>
</evidence>
<gene>
    <name evidence="16" type="ORF">Tdes44962_MAKER00848</name>
</gene>
<keyword evidence="11" id="KW-0753">Steroid metabolism</keyword>
<sequence>MADTLVQAANVAGNVTKIAAAQAIAHPYYPLNAEIPSYAANEWSVPALLSVFFGACTLLFTSTYFLAKRTNPHLKTGELLTIMWFVLSGAIHILFEGYYASNYATLGAKQTLIGQMWKEYAFSDSRYLTKNSFVLCMETVTAVCWGPGCLIVAWMVVKRSEYRFPVQMVVSMGQFYGDALYYATSIFDHAVMGVSYSRPEAYYYFVYFVLMNAFWILIPGFLMYQSTVEAAKAIAVVQHIEGSKKAS</sequence>
<dbReference type="Proteomes" id="UP001138500">
    <property type="component" value="Unassembled WGS sequence"/>
</dbReference>
<evidence type="ECO:0000256" key="3">
    <source>
        <dbReference type="ARBA" id="ARBA00022516"/>
    </source>
</evidence>
<feature type="transmembrane region" description="Helical" evidence="14">
    <location>
        <begin position="79"/>
        <end position="100"/>
    </location>
</feature>
<keyword evidence="4 13" id="KW-0812">Transmembrane</keyword>
<dbReference type="GO" id="GO:0016020">
    <property type="term" value="C:membrane"/>
    <property type="evidence" value="ECO:0007669"/>
    <property type="project" value="UniProtKB-SubCell"/>
</dbReference>
<dbReference type="GO" id="GO:0004769">
    <property type="term" value="F:steroid Delta-isomerase activity"/>
    <property type="evidence" value="ECO:0007669"/>
    <property type="project" value="TreeGrafter"/>
</dbReference>
<dbReference type="AlphaFoldDB" id="A0A9W7VZ75"/>
<reference evidence="16 17" key="1">
    <citation type="journal article" date="2018" name="IMA Fungus">
        <title>IMA Genome-F 10: Nine draft genome sequences of Claviceps purpurea s.lat., including C. arundinis, C. humidiphila, and C. cf. spartinae, pseudomolecules for the pitch canker pathogen Fusarium circinatum, draft genome of Davidsoniella eucalypti, Grosmannia galeiformis, Quambalaria eucalypti, and Teratosphaeria destructans.</title>
        <authorList>
            <person name="Wingfield B.D."/>
            <person name="Liu M."/>
            <person name="Nguyen H.D."/>
            <person name="Lane F.A."/>
            <person name="Morgan S.W."/>
            <person name="De Vos L."/>
            <person name="Wilken P.M."/>
            <person name="Duong T.A."/>
            <person name="Aylward J."/>
            <person name="Coetzee M.P."/>
            <person name="Dadej K."/>
            <person name="De Beer Z.W."/>
            <person name="Findlay W."/>
            <person name="Havenga M."/>
            <person name="Kolarik M."/>
            <person name="Menzies J.G."/>
            <person name="Naidoo K."/>
            <person name="Pochopski O."/>
            <person name="Shoukouhi P."/>
            <person name="Santana Q.C."/>
            <person name="Seifert K.A."/>
            <person name="Soal N."/>
            <person name="Steenkamp E.T."/>
            <person name="Tatham C.T."/>
            <person name="van der Nest M.A."/>
            <person name="Wingfield M.J."/>
        </authorList>
    </citation>
    <scope>NUCLEOTIDE SEQUENCE [LARGE SCALE GENOMIC DNA]</scope>
    <source>
        <strain evidence="16">CMW44962</strain>
    </source>
</reference>